<sequence length="79" mass="8971">MTSYWFNVFYSSDLQLAIALQQQEFEQQQTQRNDDIQQQPVSGNSRLVTGPQVPRSSGKQMSTSSNSKQEVKPSKCIVM</sequence>
<evidence type="ECO:0000313" key="2">
    <source>
        <dbReference type="EMBL" id="GAA0154670.1"/>
    </source>
</evidence>
<name>A0AAV3PWF7_LITER</name>
<reference evidence="2 3" key="1">
    <citation type="submission" date="2024-01" db="EMBL/GenBank/DDBJ databases">
        <title>The complete chloroplast genome sequence of Lithospermum erythrorhizon: insights into the phylogenetic relationship among Boraginaceae species and the maternal lineages of purple gromwells.</title>
        <authorList>
            <person name="Okada T."/>
            <person name="Watanabe K."/>
        </authorList>
    </citation>
    <scope>NUCLEOTIDE SEQUENCE [LARGE SCALE GENOMIC DNA]</scope>
</reference>
<evidence type="ECO:0000313" key="3">
    <source>
        <dbReference type="Proteomes" id="UP001454036"/>
    </source>
</evidence>
<feature type="region of interest" description="Disordered" evidence="1">
    <location>
        <begin position="25"/>
        <end position="79"/>
    </location>
</feature>
<organism evidence="2 3">
    <name type="scientific">Lithospermum erythrorhizon</name>
    <name type="common">Purple gromwell</name>
    <name type="synonym">Lithospermum officinale var. erythrorhizon</name>
    <dbReference type="NCBI Taxonomy" id="34254"/>
    <lineage>
        <taxon>Eukaryota</taxon>
        <taxon>Viridiplantae</taxon>
        <taxon>Streptophyta</taxon>
        <taxon>Embryophyta</taxon>
        <taxon>Tracheophyta</taxon>
        <taxon>Spermatophyta</taxon>
        <taxon>Magnoliopsida</taxon>
        <taxon>eudicotyledons</taxon>
        <taxon>Gunneridae</taxon>
        <taxon>Pentapetalae</taxon>
        <taxon>asterids</taxon>
        <taxon>lamiids</taxon>
        <taxon>Boraginales</taxon>
        <taxon>Boraginaceae</taxon>
        <taxon>Boraginoideae</taxon>
        <taxon>Lithospermeae</taxon>
        <taxon>Lithospermum</taxon>
    </lineage>
</organism>
<proteinExistence type="predicted"/>
<comment type="caution">
    <text evidence="2">The sequence shown here is derived from an EMBL/GenBank/DDBJ whole genome shotgun (WGS) entry which is preliminary data.</text>
</comment>
<accession>A0AAV3PWF7</accession>
<dbReference type="AlphaFoldDB" id="A0AAV3PWF7"/>
<keyword evidence="3" id="KW-1185">Reference proteome</keyword>
<feature type="compositionally biased region" description="Low complexity" evidence="1">
    <location>
        <begin position="25"/>
        <end position="39"/>
    </location>
</feature>
<dbReference type="EMBL" id="BAABME010002447">
    <property type="protein sequence ID" value="GAA0154670.1"/>
    <property type="molecule type" value="Genomic_DNA"/>
</dbReference>
<evidence type="ECO:0000256" key="1">
    <source>
        <dbReference type="SAM" id="MobiDB-lite"/>
    </source>
</evidence>
<gene>
    <name evidence="2" type="ORF">LIER_12585</name>
</gene>
<protein>
    <submittedName>
        <fullName evidence="2">Uncharacterized protein</fullName>
    </submittedName>
</protein>
<dbReference type="Proteomes" id="UP001454036">
    <property type="component" value="Unassembled WGS sequence"/>
</dbReference>
<feature type="compositionally biased region" description="Polar residues" evidence="1">
    <location>
        <begin position="54"/>
        <end position="68"/>
    </location>
</feature>